<evidence type="ECO:0000259" key="4">
    <source>
        <dbReference type="Pfam" id="PF00557"/>
    </source>
</evidence>
<dbReference type="EMBL" id="QXDF01000001">
    <property type="protein sequence ID" value="RIA55571.1"/>
    <property type="molecule type" value="Genomic_DNA"/>
</dbReference>
<protein>
    <submittedName>
        <fullName evidence="7">Xaa-Pro aminopeptidase</fullName>
    </submittedName>
</protein>
<sequence>MFQNFEDRGGPAAVAQRVTRLREVLAARGLDAWLTPHADTYQNEFQPPSEERLLWLTGFSGSWGLAVILPESAVLFVDGRYTLQAGQQTDRTVFEIIKVPDTKPDDWLAENLQKGQRLGYDPRLQTISGARKLREAAEQAGAELIAVPDNPIEALWTDRPAPPENPVTLHPLTFAGEAARDKIARVQEALKKAGDDAVLLSAPESVAWLLNIRGSDVAHTPIALCRALVSADGSVRLFIEPDRLGEDVRAELARIATVHPPDAMANELAAFAKAGKPTIRLDPNHASRWLADLVEASGAEISEATDPCVRLKAIKNKTEIDGARAAHLRDGVTVTRFLAWLDASAPGNGIDEISAAQQLEAFRAETGQLQDISFDTISGAGPNGAIVHYRVTHATNRPLEPGTLYLVDSGGQYRDGTTDITRTVAIGQPTEEMRRRFTLVLKGHIAIATARFPKGTRGVDIDGFARRALWAAGLDYDHGTGHGVGSFLGVHEGPASISKRGMIELEPGMILSNEPGYYREGEYGIRIENLVLVLPAEPVGGGDREMLRFETLTLAPIDRRLVVPQLLTEDERAWLDAYHAHVHARLAPHLRGEELAWLEQATQPFAG</sequence>
<dbReference type="GO" id="GO:0046872">
    <property type="term" value="F:metal ion binding"/>
    <property type="evidence" value="ECO:0007669"/>
    <property type="project" value="UniProtKB-KW"/>
</dbReference>
<dbReference type="Pfam" id="PF16189">
    <property type="entry name" value="Creatinase_N_2"/>
    <property type="match status" value="1"/>
</dbReference>
<dbReference type="Gene3D" id="3.90.230.10">
    <property type="entry name" value="Creatinase/methionine aminopeptidase superfamily"/>
    <property type="match status" value="1"/>
</dbReference>
<dbReference type="InterPro" id="IPR033740">
    <property type="entry name" value="Pept_M24B"/>
</dbReference>
<gene>
    <name evidence="7" type="ORF">BXY53_0641</name>
</gene>
<keyword evidence="7" id="KW-0031">Aminopeptidase</keyword>
<dbReference type="InterPro" id="IPR029149">
    <property type="entry name" value="Creatin/AminoP/Spt16_N"/>
</dbReference>
<dbReference type="Gene3D" id="3.40.350.10">
    <property type="entry name" value="Creatinase/prolidase N-terminal domain"/>
    <property type="match status" value="2"/>
</dbReference>
<dbReference type="GO" id="GO:0005737">
    <property type="term" value="C:cytoplasm"/>
    <property type="evidence" value="ECO:0007669"/>
    <property type="project" value="UniProtKB-ARBA"/>
</dbReference>
<dbReference type="InterPro" id="IPR050422">
    <property type="entry name" value="X-Pro_aminopeptidase_P"/>
</dbReference>
<dbReference type="PANTHER" id="PTHR43763">
    <property type="entry name" value="XAA-PRO AMINOPEPTIDASE 1"/>
    <property type="match status" value="1"/>
</dbReference>
<feature type="domain" description="Creatinase N-terminal" evidence="5">
    <location>
        <begin position="17"/>
        <end position="146"/>
    </location>
</feature>
<dbReference type="Pfam" id="PF00557">
    <property type="entry name" value="Peptidase_M24"/>
    <property type="match status" value="1"/>
</dbReference>
<proteinExistence type="inferred from homology"/>
<accession>A0A397QBH7</accession>
<dbReference type="RefSeq" id="WP_119060461.1">
    <property type="nucleotide sequence ID" value="NZ_QXDF01000001.1"/>
</dbReference>
<dbReference type="CDD" id="cd01085">
    <property type="entry name" value="APP"/>
    <property type="match status" value="1"/>
</dbReference>
<dbReference type="InterPro" id="IPR000587">
    <property type="entry name" value="Creatinase_N"/>
</dbReference>
<dbReference type="InterPro" id="IPR036005">
    <property type="entry name" value="Creatinase/aminopeptidase-like"/>
</dbReference>
<dbReference type="SUPFAM" id="SSF55920">
    <property type="entry name" value="Creatinase/aminopeptidase"/>
    <property type="match status" value="1"/>
</dbReference>
<dbReference type="Pfam" id="PF01321">
    <property type="entry name" value="Creatinase_N"/>
    <property type="match status" value="1"/>
</dbReference>
<organism evidence="7 8">
    <name type="scientific">Dichotomicrobium thermohalophilum</name>
    <dbReference type="NCBI Taxonomy" id="933063"/>
    <lineage>
        <taxon>Bacteria</taxon>
        <taxon>Pseudomonadati</taxon>
        <taxon>Pseudomonadota</taxon>
        <taxon>Alphaproteobacteria</taxon>
        <taxon>Hyphomicrobiales</taxon>
        <taxon>Hyphomicrobiaceae</taxon>
        <taxon>Dichotomicrobium</taxon>
    </lineage>
</organism>
<reference evidence="7 8" key="1">
    <citation type="submission" date="2018-08" db="EMBL/GenBank/DDBJ databases">
        <title>Genomic Encyclopedia of Archaeal and Bacterial Type Strains, Phase II (KMG-II): from individual species to whole genera.</title>
        <authorList>
            <person name="Goeker M."/>
        </authorList>
    </citation>
    <scope>NUCLEOTIDE SEQUENCE [LARGE SCALE GENOMIC DNA]</scope>
    <source>
        <strain evidence="7 8">DSM 5002</strain>
    </source>
</reference>
<dbReference type="GO" id="GO:0070006">
    <property type="term" value="F:metalloaminopeptidase activity"/>
    <property type="evidence" value="ECO:0007669"/>
    <property type="project" value="InterPro"/>
</dbReference>
<keyword evidence="3" id="KW-0378">Hydrolase</keyword>
<feature type="domain" description="Peptidase M24" evidence="4">
    <location>
        <begin position="323"/>
        <end position="533"/>
    </location>
</feature>
<dbReference type="AlphaFoldDB" id="A0A397QBH7"/>
<evidence type="ECO:0000313" key="8">
    <source>
        <dbReference type="Proteomes" id="UP000266273"/>
    </source>
</evidence>
<keyword evidence="2" id="KW-0479">Metal-binding</keyword>
<evidence type="ECO:0000256" key="2">
    <source>
        <dbReference type="ARBA" id="ARBA00022723"/>
    </source>
</evidence>
<evidence type="ECO:0000256" key="3">
    <source>
        <dbReference type="ARBA" id="ARBA00022801"/>
    </source>
</evidence>
<evidence type="ECO:0000256" key="1">
    <source>
        <dbReference type="ARBA" id="ARBA00008766"/>
    </source>
</evidence>
<name>A0A397QBH7_9HYPH</name>
<evidence type="ECO:0000259" key="6">
    <source>
        <dbReference type="Pfam" id="PF16188"/>
    </source>
</evidence>
<dbReference type="FunFam" id="3.90.230.10:FF:000009">
    <property type="entry name" value="xaa-Pro aminopeptidase 2"/>
    <property type="match status" value="1"/>
</dbReference>
<dbReference type="Pfam" id="PF16188">
    <property type="entry name" value="Peptidase_M24_C"/>
    <property type="match status" value="1"/>
</dbReference>
<dbReference type="InterPro" id="IPR032416">
    <property type="entry name" value="Peptidase_M24_C"/>
</dbReference>
<dbReference type="PANTHER" id="PTHR43763:SF6">
    <property type="entry name" value="XAA-PRO AMINOPEPTIDASE 1"/>
    <property type="match status" value="1"/>
</dbReference>
<evidence type="ECO:0000259" key="5">
    <source>
        <dbReference type="Pfam" id="PF01321"/>
    </source>
</evidence>
<keyword evidence="7" id="KW-0645">Protease</keyword>
<keyword evidence="8" id="KW-1185">Reference proteome</keyword>
<dbReference type="SUPFAM" id="SSF53092">
    <property type="entry name" value="Creatinase/prolidase N-terminal domain"/>
    <property type="match status" value="2"/>
</dbReference>
<dbReference type="OrthoDB" id="9806388at2"/>
<feature type="domain" description="Peptidase M24 C-terminal" evidence="6">
    <location>
        <begin position="545"/>
        <end position="605"/>
    </location>
</feature>
<evidence type="ECO:0000313" key="7">
    <source>
        <dbReference type="EMBL" id="RIA55571.1"/>
    </source>
</evidence>
<comment type="caution">
    <text evidence="7">The sequence shown here is derived from an EMBL/GenBank/DDBJ whole genome shotgun (WGS) entry which is preliminary data.</text>
</comment>
<dbReference type="Proteomes" id="UP000266273">
    <property type="component" value="Unassembled WGS sequence"/>
</dbReference>
<comment type="similarity">
    <text evidence="1">Belongs to the peptidase M24B family.</text>
</comment>
<dbReference type="InterPro" id="IPR000994">
    <property type="entry name" value="Pept_M24"/>
</dbReference>